<evidence type="ECO:0000256" key="2">
    <source>
        <dbReference type="ARBA" id="ARBA00004174"/>
    </source>
</evidence>
<evidence type="ECO:0000256" key="1">
    <source>
        <dbReference type="ARBA" id="ARBA00001971"/>
    </source>
</evidence>
<dbReference type="GO" id="GO:0005789">
    <property type="term" value="C:endoplasmic reticulum membrane"/>
    <property type="evidence" value="ECO:0007669"/>
    <property type="project" value="UniProtKB-SubCell"/>
</dbReference>
<keyword evidence="18" id="KW-1185">Reference proteome</keyword>
<feature type="coiled-coil region" evidence="15">
    <location>
        <begin position="151"/>
        <end position="182"/>
    </location>
</feature>
<evidence type="ECO:0000256" key="7">
    <source>
        <dbReference type="ARBA" id="ARBA00022824"/>
    </source>
</evidence>
<dbReference type="STRING" id="35570.A0A1I8NUE5"/>
<name>A0A1I8NUE5_STOCA</name>
<comment type="subcellular location">
    <subcellularLocation>
        <location evidence="3">Endoplasmic reticulum membrane</location>
        <topology evidence="3">Peripheral membrane protein</topology>
    </subcellularLocation>
    <subcellularLocation>
        <location evidence="2">Microsome membrane</location>
        <topology evidence="2">Peripheral membrane protein</topology>
    </subcellularLocation>
</comment>
<evidence type="ECO:0000256" key="11">
    <source>
        <dbReference type="ARBA" id="ARBA00023033"/>
    </source>
</evidence>
<comment type="similarity">
    <text evidence="4 14">Belongs to the cytochrome P450 family.</text>
</comment>
<reference evidence="17" key="1">
    <citation type="submission" date="2020-05" db="UniProtKB">
        <authorList>
            <consortium name="EnsemblMetazoa"/>
        </authorList>
    </citation>
    <scope>IDENTIFICATION</scope>
    <source>
        <strain evidence="17">USDA</strain>
    </source>
</reference>
<dbReference type="EnsemblMetazoa" id="SCAU002120-RA">
    <property type="protein sequence ID" value="SCAU002120-PA"/>
    <property type="gene ID" value="SCAU002120"/>
</dbReference>
<dbReference type="FunFam" id="1.10.630.10:FF:000042">
    <property type="entry name" value="Cytochrome P450"/>
    <property type="match status" value="1"/>
</dbReference>
<protein>
    <recommendedName>
        <fullName evidence="19">Cytochrome P450</fullName>
    </recommendedName>
</protein>
<dbReference type="GO" id="GO:0016705">
    <property type="term" value="F:oxidoreductase activity, acting on paired donors, with incorporation or reduction of molecular oxygen"/>
    <property type="evidence" value="ECO:0007669"/>
    <property type="project" value="InterPro"/>
</dbReference>
<evidence type="ECO:0000256" key="12">
    <source>
        <dbReference type="ARBA" id="ARBA00023136"/>
    </source>
</evidence>
<evidence type="ECO:0000313" key="17">
    <source>
        <dbReference type="EnsemblMetazoa" id="SCAU002120-PA"/>
    </source>
</evidence>
<evidence type="ECO:0000256" key="10">
    <source>
        <dbReference type="ARBA" id="ARBA00023004"/>
    </source>
</evidence>
<keyword evidence="9 14" id="KW-0560">Oxidoreductase</keyword>
<keyword evidence="15" id="KW-0175">Coiled coil</keyword>
<dbReference type="PANTHER" id="PTHR24292">
    <property type="entry name" value="CYTOCHROME P450"/>
    <property type="match status" value="1"/>
</dbReference>
<dbReference type="InterPro" id="IPR002401">
    <property type="entry name" value="Cyt_P450_E_grp-I"/>
</dbReference>
<gene>
    <name evidence="17" type="primary">106090409</name>
</gene>
<evidence type="ECO:0000256" key="16">
    <source>
        <dbReference type="SAM" id="Phobius"/>
    </source>
</evidence>
<keyword evidence="6 13" id="KW-0479">Metal-binding</keyword>
<dbReference type="PROSITE" id="PS00086">
    <property type="entry name" value="CYTOCHROME_P450"/>
    <property type="match status" value="1"/>
</dbReference>
<evidence type="ECO:0000256" key="3">
    <source>
        <dbReference type="ARBA" id="ARBA00004406"/>
    </source>
</evidence>
<evidence type="ECO:0008006" key="19">
    <source>
        <dbReference type="Google" id="ProtNLM"/>
    </source>
</evidence>
<evidence type="ECO:0000313" key="18">
    <source>
        <dbReference type="Proteomes" id="UP000095300"/>
    </source>
</evidence>
<proteinExistence type="inferred from homology"/>
<sequence length="507" mass="58921">MLVSAIFVGIVVTLVTYLVFMMKKRLNYWHSKNIACEKPHWFLGNFTGLRSKRSFPEIWLDYYKRFKGTGPFAGFFWFSHPAVFILDTGLMKDILVKDFNKFMDRGFFHNERDDPLTGHLFFLDGLKWKTLRQKVTPTFSSGKIANMFHLVKNVSHRLVEAMQQKQEESNEGEVEVKDLLARFGTDVIGCCAFGIECNSLTNPEAKFHIMGKRLLSEQRHGEIGNAFILNFPELVTKLRWKIIPDEISEFFMGLVRETIKFREENPAKREDFMALLMELKDSKKIKSVHGEEARPLTMDEIAAQVVLFFLAGYETSSTTLGFSLYELALHQDIQNRLRLEVNEAWEQNKGDFSYDTIKGMTYLHQVIQETLRLYPPVPTLNRKCLEDYVVPEHPEYVIKKGMNVIIPVLPLHRDEQYYPQANEFNPDNFLPELCKERDSVLYLPFGEGPRNCIGLRFGEMQTQLALAILIKKFKFSPCSQTQIPVTFDKTIFFLNSEFGIHLKVERL</sequence>
<keyword evidence="12 16" id="KW-0472">Membrane</keyword>
<evidence type="ECO:0000256" key="14">
    <source>
        <dbReference type="RuleBase" id="RU000461"/>
    </source>
</evidence>
<evidence type="ECO:0000256" key="9">
    <source>
        <dbReference type="ARBA" id="ARBA00023002"/>
    </source>
</evidence>
<dbReference type="SUPFAM" id="SSF48264">
    <property type="entry name" value="Cytochrome P450"/>
    <property type="match status" value="1"/>
</dbReference>
<keyword evidence="10 13" id="KW-0408">Iron</keyword>
<keyword evidence="11 14" id="KW-0503">Monooxygenase</keyword>
<keyword evidence="7" id="KW-0256">Endoplasmic reticulum</keyword>
<dbReference type="AlphaFoldDB" id="A0A1I8NUE5"/>
<feature type="binding site" description="axial binding residue" evidence="13">
    <location>
        <position position="452"/>
    </location>
    <ligand>
        <name>heme</name>
        <dbReference type="ChEBI" id="CHEBI:30413"/>
    </ligand>
    <ligandPart>
        <name>Fe</name>
        <dbReference type="ChEBI" id="CHEBI:18248"/>
    </ligandPart>
</feature>
<evidence type="ECO:0000256" key="5">
    <source>
        <dbReference type="ARBA" id="ARBA00022617"/>
    </source>
</evidence>
<evidence type="ECO:0000256" key="13">
    <source>
        <dbReference type="PIRSR" id="PIRSR602401-1"/>
    </source>
</evidence>
<dbReference type="VEuPathDB" id="VectorBase:SCAU002120"/>
<evidence type="ECO:0000256" key="4">
    <source>
        <dbReference type="ARBA" id="ARBA00010617"/>
    </source>
</evidence>
<dbReference type="InterPro" id="IPR017972">
    <property type="entry name" value="Cyt_P450_CS"/>
</dbReference>
<evidence type="ECO:0000256" key="15">
    <source>
        <dbReference type="SAM" id="Coils"/>
    </source>
</evidence>
<dbReference type="Pfam" id="PF00067">
    <property type="entry name" value="p450"/>
    <property type="match status" value="1"/>
</dbReference>
<dbReference type="CDD" id="cd11056">
    <property type="entry name" value="CYP6-like"/>
    <property type="match status" value="1"/>
</dbReference>
<evidence type="ECO:0000256" key="6">
    <source>
        <dbReference type="ARBA" id="ARBA00022723"/>
    </source>
</evidence>
<dbReference type="PRINTS" id="PR00463">
    <property type="entry name" value="EP450I"/>
</dbReference>
<dbReference type="GO" id="GO:0020037">
    <property type="term" value="F:heme binding"/>
    <property type="evidence" value="ECO:0007669"/>
    <property type="project" value="InterPro"/>
</dbReference>
<dbReference type="PANTHER" id="PTHR24292:SF100">
    <property type="entry name" value="CYTOCHROME P450 6A16, ISOFORM B-RELATED"/>
    <property type="match status" value="1"/>
</dbReference>
<evidence type="ECO:0000256" key="8">
    <source>
        <dbReference type="ARBA" id="ARBA00022848"/>
    </source>
</evidence>
<keyword evidence="16" id="KW-0812">Transmembrane</keyword>
<keyword evidence="16" id="KW-1133">Transmembrane helix</keyword>
<comment type="cofactor">
    <cofactor evidence="1 13">
        <name>heme</name>
        <dbReference type="ChEBI" id="CHEBI:30413"/>
    </cofactor>
</comment>
<dbReference type="InterPro" id="IPR036396">
    <property type="entry name" value="Cyt_P450_sf"/>
</dbReference>
<dbReference type="GO" id="GO:0005506">
    <property type="term" value="F:iron ion binding"/>
    <property type="evidence" value="ECO:0007669"/>
    <property type="project" value="InterPro"/>
</dbReference>
<organism evidence="17 18">
    <name type="scientific">Stomoxys calcitrans</name>
    <name type="common">Stable fly</name>
    <name type="synonym">Conops calcitrans</name>
    <dbReference type="NCBI Taxonomy" id="35570"/>
    <lineage>
        <taxon>Eukaryota</taxon>
        <taxon>Metazoa</taxon>
        <taxon>Ecdysozoa</taxon>
        <taxon>Arthropoda</taxon>
        <taxon>Hexapoda</taxon>
        <taxon>Insecta</taxon>
        <taxon>Pterygota</taxon>
        <taxon>Neoptera</taxon>
        <taxon>Endopterygota</taxon>
        <taxon>Diptera</taxon>
        <taxon>Brachycera</taxon>
        <taxon>Muscomorpha</taxon>
        <taxon>Muscoidea</taxon>
        <taxon>Muscidae</taxon>
        <taxon>Stomoxys</taxon>
    </lineage>
</organism>
<dbReference type="PRINTS" id="PR00385">
    <property type="entry name" value="P450"/>
</dbReference>
<dbReference type="Gene3D" id="1.10.630.10">
    <property type="entry name" value="Cytochrome P450"/>
    <property type="match status" value="1"/>
</dbReference>
<dbReference type="InterPro" id="IPR050476">
    <property type="entry name" value="Insect_CytP450_Detox"/>
</dbReference>
<accession>A0A1I8NUE5</accession>
<dbReference type="GO" id="GO:0004497">
    <property type="term" value="F:monooxygenase activity"/>
    <property type="evidence" value="ECO:0007669"/>
    <property type="project" value="UniProtKB-KW"/>
</dbReference>
<feature type="transmembrane region" description="Helical" evidence="16">
    <location>
        <begin position="6"/>
        <end position="22"/>
    </location>
</feature>
<dbReference type="Proteomes" id="UP000095300">
    <property type="component" value="Unassembled WGS sequence"/>
</dbReference>
<dbReference type="InterPro" id="IPR001128">
    <property type="entry name" value="Cyt_P450"/>
</dbReference>
<keyword evidence="8" id="KW-0492">Microsome</keyword>
<keyword evidence="5 13" id="KW-0349">Heme</keyword>